<feature type="transmembrane region" description="Helical" evidence="1">
    <location>
        <begin position="31"/>
        <end position="53"/>
    </location>
</feature>
<protein>
    <recommendedName>
        <fullName evidence="4">DUF401 family protein</fullName>
    </recommendedName>
</protein>
<evidence type="ECO:0008006" key="4">
    <source>
        <dbReference type="Google" id="ProtNLM"/>
    </source>
</evidence>
<dbReference type="Pfam" id="PF04165">
    <property type="entry name" value="DUF401"/>
    <property type="match status" value="1"/>
</dbReference>
<dbReference type="PANTHER" id="PTHR39556:SF1">
    <property type="entry name" value="PROTEIN, PUTATIVE-RELATED"/>
    <property type="match status" value="1"/>
</dbReference>
<gene>
    <name evidence="2" type="ORF">EDD60_11732</name>
</gene>
<feature type="transmembrane region" description="Helical" evidence="1">
    <location>
        <begin position="341"/>
        <end position="367"/>
    </location>
</feature>
<dbReference type="Proteomes" id="UP000295515">
    <property type="component" value="Unassembled WGS sequence"/>
</dbReference>
<keyword evidence="1" id="KW-0812">Transmembrane</keyword>
<reference evidence="2 3" key="1">
    <citation type="submission" date="2019-03" db="EMBL/GenBank/DDBJ databases">
        <title>Genomic Encyclopedia of Type Strains, Phase IV (KMG-IV): sequencing the most valuable type-strain genomes for metagenomic binning, comparative biology and taxonomic classification.</title>
        <authorList>
            <person name="Goeker M."/>
        </authorList>
    </citation>
    <scope>NUCLEOTIDE SEQUENCE [LARGE SCALE GENOMIC DNA]</scope>
    <source>
        <strain evidence="2 3">DSM 29487</strain>
    </source>
</reference>
<dbReference type="AlphaFoldDB" id="A0A4R3YSB6"/>
<feature type="transmembrane region" description="Helical" evidence="1">
    <location>
        <begin position="268"/>
        <end position="290"/>
    </location>
</feature>
<feature type="transmembrane region" description="Helical" evidence="1">
    <location>
        <begin position="235"/>
        <end position="256"/>
    </location>
</feature>
<keyword evidence="1" id="KW-1133">Transmembrane helix</keyword>
<dbReference type="RefSeq" id="WP_132226414.1">
    <property type="nucleotide sequence ID" value="NZ_JANKBF010000007.1"/>
</dbReference>
<accession>A0A4R3YSB6</accession>
<dbReference type="InterPro" id="IPR007294">
    <property type="entry name" value="DUF401"/>
</dbReference>
<name>A0A4R3YSB6_9FIRM</name>
<organism evidence="2 3">
    <name type="scientific">Longibaculum muris</name>
    <dbReference type="NCBI Taxonomy" id="1796628"/>
    <lineage>
        <taxon>Bacteria</taxon>
        <taxon>Bacillati</taxon>
        <taxon>Bacillota</taxon>
        <taxon>Erysipelotrichia</taxon>
        <taxon>Erysipelotrichales</taxon>
        <taxon>Coprobacillaceae</taxon>
        <taxon>Longibaculum</taxon>
    </lineage>
</organism>
<evidence type="ECO:0000313" key="2">
    <source>
        <dbReference type="EMBL" id="TCV95371.1"/>
    </source>
</evidence>
<feature type="transmembrane region" description="Helical" evidence="1">
    <location>
        <begin position="6"/>
        <end position="24"/>
    </location>
</feature>
<feature type="transmembrane region" description="Helical" evidence="1">
    <location>
        <begin position="379"/>
        <end position="399"/>
    </location>
</feature>
<sequence>MLVVYLGIVFLTIVILIAIKRPLYQAILGGLIMLVILYQIPIGDACIQVTHVFTHWDSFQILISLYLITFLQRMLETRQQIKLAQQDLNGLFHNRRINAGGAPLFIGLLPSAAAMILCGDIVKEATDGYLDSKDQAFTASWFRHIPESTLPTYAAVLLMANISGVPLSEFIIGMIVPICALSFIGYFSILRKIPKDPGVERSQNRWLDFIHLFQHLWSLLAIIVFILVFKLSVVSAVLIVIVLCIFIYHFHIDELLPMVKSSFEKKMILNTFLVLVLKELIAYTGVLEVLPEMLLTLPIPSYLVFVILFFVGGIISGSSGIIALGTPIAFATIPGGMPLMVLLMCICHGASQLSPTHICLVVAADYFHVSLGDLIRKTLPKTLLFCFIAIIYYNILILIY</sequence>
<feature type="transmembrane region" description="Helical" evidence="1">
    <location>
        <begin position="170"/>
        <end position="189"/>
    </location>
</feature>
<evidence type="ECO:0000313" key="3">
    <source>
        <dbReference type="Proteomes" id="UP000295515"/>
    </source>
</evidence>
<dbReference type="PANTHER" id="PTHR39556">
    <property type="entry name" value="PROTEIN, PUTATIVE-RELATED"/>
    <property type="match status" value="1"/>
</dbReference>
<feature type="transmembrane region" description="Helical" evidence="1">
    <location>
        <begin position="302"/>
        <end position="329"/>
    </location>
</feature>
<dbReference type="EMBL" id="SMCQ01000017">
    <property type="protein sequence ID" value="TCV95371.1"/>
    <property type="molecule type" value="Genomic_DNA"/>
</dbReference>
<feature type="transmembrane region" description="Helical" evidence="1">
    <location>
        <begin position="97"/>
        <end position="122"/>
    </location>
</feature>
<dbReference type="GeneID" id="98916011"/>
<comment type="caution">
    <text evidence="2">The sequence shown here is derived from an EMBL/GenBank/DDBJ whole genome shotgun (WGS) entry which is preliminary data.</text>
</comment>
<keyword evidence="3" id="KW-1185">Reference proteome</keyword>
<feature type="transmembrane region" description="Helical" evidence="1">
    <location>
        <begin position="209"/>
        <end position="229"/>
    </location>
</feature>
<feature type="transmembrane region" description="Helical" evidence="1">
    <location>
        <begin position="59"/>
        <end position="76"/>
    </location>
</feature>
<evidence type="ECO:0000256" key="1">
    <source>
        <dbReference type="SAM" id="Phobius"/>
    </source>
</evidence>
<proteinExistence type="predicted"/>
<keyword evidence="1" id="KW-0472">Membrane</keyword>